<comment type="caution">
    <text evidence="2">The sequence shown here is derived from an EMBL/GenBank/DDBJ whole genome shotgun (WGS) entry which is preliminary data.</text>
</comment>
<sequence>MLKLSRTTGQAVHIGGDLICTLETLWSGSAKLRFDAPRTDRRAVSIIPLNGFVQLGVVTVHLLDINRGQARLGFEAPADVHILREELVPGNRPRGRGRAVA</sequence>
<dbReference type="InterPro" id="IPR003751">
    <property type="entry name" value="CsrA"/>
</dbReference>
<dbReference type="EMBL" id="QPJY01000002">
    <property type="protein sequence ID" value="RCX32106.1"/>
    <property type="molecule type" value="Genomic_DNA"/>
</dbReference>
<dbReference type="SUPFAM" id="SSF117130">
    <property type="entry name" value="CsrA-like"/>
    <property type="match status" value="2"/>
</dbReference>
<dbReference type="GO" id="GO:0006402">
    <property type="term" value="P:mRNA catabolic process"/>
    <property type="evidence" value="ECO:0007669"/>
    <property type="project" value="InterPro"/>
</dbReference>
<dbReference type="Gene3D" id="2.60.40.4380">
    <property type="entry name" value="Translational regulator CsrA"/>
    <property type="match status" value="2"/>
</dbReference>
<evidence type="ECO:0000256" key="1">
    <source>
        <dbReference type="ARBA" id="ARBA00023159"/>
    </source>
</evidence>
<gene>
    <name evidence="2" type="ORF">DFQ59_102459</name>
</gene>
<dbReference type="OrthoDB" id="5706276at2"/>
<dbReference type="InterPro" id="IPR036107">
    <property type="entry name" value="CsrA_sf"/>
</dbReference>
<dbReference type="GO" id="GO:0003723">
    <property type="term" value="F:RNA binding"/>
    <property type="evidence" value="ECO:0007669"/>
    <property type="project" value="InterPro"/>
</dbReference>
<name>A0A369CHE4_9GAMM</name>
<protein>
    <submittedName>
        <fullName evidence="2">Carbon storage regulator CsrA</fullName>
    </submittedName>
</protein>
<keyword evidence="1" id="KW-0010">Activator</keyword>
<dbReference type="RefSeq" id="WP_114279210.1">
    <property type="nucleotide sequence ID" value="NZ_QPJY01000002.1"/>
</dbReference>
<dbReference type="Proteomes" id="UP000252707">
    <property type="component" value="Unassembled WGS sequence"/>
</dbReference>
<accession>A0A369CHE4</accession>
<proteinExistence type="predicted"/>
<evidence type="ECO:0000313" key="2">
    <source>
        <dbReference type="EMBL" id="RCX32106.1"/>
    </source>
</evidence>
<dbReference type="AlphaFoldDB" id="A0A369CHE4"/>
<organism evidence="2 3">
    <name type="scientific">Thioalbus denitrificans</name>
    <dbReference type="NCBI Taxonomy" id="547122"/>
    <lineage>
        <taxon>Bacteria</taxon>
        <taxon>Pseudomonadati</taxon>
        <taxon>Pseudomonadota</taxon>
        <taxon>Gammaproteobacteria</taxon>
        <taxon>Chromatiales</taxon>
        <taxon>Ectothiorhodospiraceae</taxon>
        <taxon>Thioalbus</taxon>
    </lineage>
</organism>
<evidence type="ECO:0000313" key="3">
    <source>
        <dbReference type="Proteomes" id="UP000252707"/>
    </source>
</evidence>
<dbReference type="Pfam" id="PF02599">
    <property type="entry name" value="CsrA"/>
    <property type="match status" value="1"/>
</dbReference>
<keyword evidence="3" id="KW-1185">Reference proteome</keyword>
<dbReference type="GO" id="GO:0006109">
    <property type="term" value="P:regulation of carbohydrate metabolic process"/>
    <property type="evidence" value="ECO:0007669"/>
    <property type="project" value="InterPro"/>
</dbReference>
<reference evidence="2 3" key="1">
    <citation type="submission" date="2018-07" db="EMBL/GenBank/DDBJ databases">
        <title>Genomic Encyclopedia of Type Strains, Phase IV (KMG-IV): sequencing the most valuable type-strain genomes for metagenomic binning, comparative biology and taxonomic classification.</title>
        <authorList>
            <person name="Goeker M."/>
        </authorList>
    </citation>
    <scope>NUCLEOTIDE SEQUENCE [LARGE SCALE GENOMIC DNA]</scope>
    <source>
        <strain evidence="2 3">DSM 26407</strain>
    </source>
</reference>